<sequence length="407" mass="43037" precursor="true">MERFTGLLGLVVILAVAWLFSTHKREIKLRLIAWGMGLQILFAVLVLKTDFGIIFQRIGDGVNAMLNYAEVGSQFLFGPLGTKAGPYGVLFAFQVLPIVIFIASFFSILYYLGVMQFVVKAMAIGMQKVMGVSGAESLNVAASIFMGQTEAPLTIKPFLAGLTESELFTIMTAGMAHVSGAVMAAYVKIAGVSITHLLTAVIMTAPATIMLAKIFIPETEKPATAGRVDVKIEKTAVNVIDAAAQGAGDGLQLALNIGGMLIAFLALIAMVNGILGWVHTLPLMGWLPSSLERVFGILFAPVAWLLGVPWKDCGVIGDLLGTRLVLNEFVSFLKLGPLKASLDPKSFTIATYALCGFANFSSIAIQIGGIGALAPTRKSDLARLGLRAVAAGTMANFMSACIAGMLL</sequence>
<dbReference type="eggNOG" id="COG1972">
    <property type="taxonomic scope" value="Bacteria"/>
</dbReference>
<dbReference type="GO" id="GO:0015293">
    <property type="term" value="F:symporter activity"/>
    <property type="evidence" value="ECO:0007669"/>
    <property type="project" value="TreeGrafter"/>
</dbReference>
<evidence type="ECO:0000256" key="6">
    <source>
        <dbReference type="ARBA" id="ARBA00023136"/>
    </source>
</evidence>
<feature type="domain" description="Nucleoside transporter/FeoB GTPase Gate" evidence="10">
    <location>
        <begin position="92"/>
        <end position="191"/>
    </location>
</feature>
<feature type="transmembrane region" description="Helical" evidence="7">
    <location>
        <begin position="257"/>
        <end position="278"/>
    </location>
</feature>
<evidence type="ECO:0000259" key="8">
    <source>
        <dbReference type="Pfam" id="PF01773"/>
    </source>
</evidence>
<evidence type="ECO:0000256" key="4">
    <source>
        <dbReference type="ARBA" id="ARBA00022692"/>
    </source>
</evidence>
<keyword evidence="7" id="KW-0813">Transport</keyword>
<name>Q01VY0_SOLUE</name>
<evidence type="ECO:0000259" key="10">
    <source>
        <dbReference type="Pfam" id="PF07670"/>
    </source>
</evidence>
<comment type="similarity">
    <text evidence="2 7">Belongs to the concentrative nucleoside transporter (CNT) (TC 2.A.41) family.</text>
</comment>
<reference evidence="11" key="1">
    <citation type="submission" date="2006-10" db="EMBL/GenBank/DDBJ databases">
        <title>Complete sequence of Solibacter usitatus Ellin6076.</title>
        <authorList>
            <consortium name="US DOE Joint Genome Institute"/>
            <person name="Copeland A."/>
            <person name="Lucas S."/>
            <person name="Lapidus A."/>
            <person name="Barry K."/>
            <person name="Detter J.C."/>
            <person name="Glavina del Rio T."/>
            <person name="Hammon N."/>
            <person name="Israni S."/>
            <person name="Dalin E."/>
            <person name="Tice H."/>
            <person name="Pitluck S."/>
            <person name="Thompson L.S."/>
            <person name="Brettin T."/>
            <person name="Bruce D."/>
            <person name="Han C."/>
            <person name="Tapia R."/>
            <person name="Gilna P."/>
            <person name="Schmutz J."/>
            <person name="Larimer F."/>
            <person name="Land M."/>
            <person name="Hauser L."/>
            <person name="Kyrpides N."/>
            <person name="Mikhailova N."/>
            <person name="Janssen P.H."/>
            <person name="Kuske C.R."/>
            <person name="Richardson P."/>
        </authorList>
    </citation>
    <scope>NUCLEOTIDE SEQUENCE</scope>
    <source>
        <strain evidence="11">Ellin6076</strain>
    </source>
</reference>
<feature type="transmembrane region" description="Helical" evidence="7">
    <location>
        <begin position="349"/>
        <end position="374"/>
    </location>
</feature>
<evidence type="ECO:0000256" key="3">
    <source>
        <dbReference type="ARBA" id="ARBA00022475"/>
    </source>
</evidence>
<feature type="transmembrane region" description="Helical" evidence="7">
    <location>
        <begin position="386"/>
        <end position="406"/>
    </location>
</feature>
<proteinExistence type="inferred from homology"/>
<dbReference type="InterPro" id="IPR011642">
    <property type="entry name" value="Gate_dom"/>
</dbReference>
<evidence type="ECO:0000313" key="11">
    <source>
        <dbReference type="EMBL" id="ABJ86185.1"/>
    </source>
</evidence>
<keyword evidence="4 7" id="KW-0812">Transmembrane</keyword>
<dbReference type="InterPro" id="IPR008276">
    <property type="entry name" value="C_nuclsd_transpt"/>
</dbReference>
<gene>
    <name evidence="11" type="ordered locus">Acid_5232</name>
</gene>
<evidence type="ECO:0000256" key="2">
    <source>
        <dbReference type="ARBA" id="ARBA00009033"/>
    </source>
</evidence>
<keyword evidence="3" id="KW-1003">Cell membrane</keyword>
<dbReference type="OrthoDB" id="9766455at2"/>
<dbReference type="KEGG" id="sus:Acid_5232"/>
<dbReference type="GO" id="GO:0005886">
    <property type="term" value="C:plasma membrane"/>
    <property type="evidence" value="ECO:0007669"/>
    <property type="project" value="UniProtKB-SubCell"/>
</dbReference>
<accession>Q01VY0</accession>
<dbReference type="PANTHER" id="PTHR10590">
    <property type="entry name" value="SODIUM/NUCLEOSIDE COTRANSPORTER"/>
    <property type="match status" value="1"/>
</dbReference>
<dbReference type="AlphaFoldDB" id="Q01VY0"/>
<feature type="transmembrane region" description="Helical" evidence="7">
    <location>
        <begin position="89"/>
        <end position="112"/>
    </location>
</feature>
<evidence type="ECO:0000256" key="5">
    <source>
        <dbReference type="ARBA" id="ARBA00022989"/>
    </source>
</evidence>
<dbReference type="FunCoup" id="Q01VY0">
    <property type="interactions" value="323"/>
</dbReference>
<dbReference type="GO" id="GO:0005337">
    <property type="term" value="F:nucleoside transmembrane transporter activity"/>
    <property type="evidence" value="ECO:0007669"/>
    <property type="project" value="InterPro"/>
</dbReference>
<organism evidence="11">
    <name type="scientific">Solibacter usitatus (strain Ellin6076)</name>
    <dbReference type="NCBI Taxonomy" id="234267"/>
    <lineage>
        <taxon>Bacteria</taxon>
        <taxon>Pseudomonadati</taxon>
        <taxon>Acidobacteriota</taxon>
        <taxon>Terriglobia</taxon>
        <taxon>Bryobacterales</taxon>
        <taxon>Solibacteraceae</taxon>
        <taxon>Candidatus Solibacter</taxon>
    </lineage>
</organism>
<keyword evidence="5 7" id="KW-1133">Transmembrane helix</keyword>
<evidence type="ECO:0000256" key="1">
    <source>
        <dbReference type="ARBA" id="ARBA00004651"/>
    </source>
</evidence>
<evidence type="ECO:0000256" key="7">
    <source>
        <dbReference type="RuleBase" id="RU362018"/>
    </source>
</evidence>
<dbReference type="HOGENOM" id="CLU_016813_4_2_0"/>
<dbReference type="Pfam" id="PF07662">
    <property type="entry name" value="Nucleos_tra2_C"/>
    <property type="match status" value="1"/>
</dbReference>
<comment type="subcellular location">
    <subcellularLocation>
        <location evidence="1">Cell membrane</location>
        <topology evidence="1">Multi-pass membrane protein</topology>
    </subcellularLocation>
</comment>
<dbReference type="EMBL" id="CP000473">
    <property type="protein sequence ID" value="ABJ86185.1"/>
    <property type="molecule type" value="Genomic_DNA"/>
</dbReference>
<feature type="domain" description="Concentrative nucleoside transporter C-terminal" evidence="9">
    <location>
        <begin position="196"/>
        <end position="404"/>
    </location>
</feature>
<feature type="transmembrane region" description="Helical" evidence="7">
    <location>
        <begin position="29"/>
        <end position="47"/>
    </location>
</feature>
<evidence type="ECO:0000259" key="9">
    <source>
        <dbReference type="Pfam" id="PF07662"/>
    </source>
</evidence>
<feature type="domain" description="Concentrative nucleoside transporter N-terminal" evidence="8">
    <location>
        <begin position="8"/>
        <end position="80"/>
    </location>
</feature>
<dbReference type="InterPro" id="IPR002668">
    <property type="entry name" value="CNT_N_dom"/>
</dbReference>
<comment type="caution">
    <text evidence="7">Lacks conserved residue(s) required for the propagation of feature annotation.</text>
</comment>
<dbReference type="PANTHER" id="PTHR10590:SF4">
    <property type="entry name" value="SOLUTE CARRIER FAMILY 28 MEMBER 3"/>
    <property type="match status" value="1"/>
</dbReference>
<dbReference type="InterPro" id="IPR018270">
    <property type="entry name" value="C_nuclsd_transpt_met_bac"/>
</dbReference>
<dbReference type="Pfam" id="PF07670">
    <property type="entry name" value="Gate"/>
    <property type="match status" value="1"/>
</dbReference>
<dbReference type="InParanoid" id="Q01VY0"/>
<keyword evidence="6 7" id="KW-0472">Membrane</keyword>
<dbReference type="STRING" id="234267.Acid_5232"/>
<dbReference type="NCBIfam" id="TIGR00804">
    <property type="entry name" value="nupC"/>
    <property type="match status" value="1"/>
</dbReference>
<feature type="transmembrane region" description="Helical" evidence="7">
    <location>
        <begin position="194"/>
        <end position="216"/>
    </location>
</feature>
<protein>
    <recommendedName>
        <fullName evidence="7">Nucleoside permease</fullName>
    </recommendedName>
</protein>
<feature type="transmembrane region" description="Helical" evidence="7">
    <location>
        <begin position="290"/>
        <end position="310"/>
    </location>
</feature>
<dbReference type="InterPro" id="IPR011657">
    <property type="entry name" value="CNT_C_dom"/>
</dbReference>
<dbReference type="Pfam" id="PF01773">
    <property type="entry name" value="Nucleos_tra2_N"/>
    <property type="match status" value="1"/>
</dbReference>